<dbReference type="FunFam" id="1.20.58.570:FF:000001">
    <property type="entry name" value="F-actin-capping protein subunit beta"/>
    <property type="match status" value="1"/>
</dbReference>
<evidence type="ECO:0000256" key="1">
    <source>
        <dbReference type="ARBA" id="ARBA00004245"/>
    </source>
</evidence>
<comment type="caution">
    <text evidence="10">The sequence shown here is derived from an EMBL/GenBank/DDBJ whole genome shotgun (WGS) entry which is preliminary data.</text>
</comment>
<keyword evidence="4 9" id="KW-0117">Actin capping</keyword>
<dbReference type="InterPro" id="IPR019771">
    <property type="entry name" value="F-actin_capping_bsu_CS"/>
</dbReference>
<evidence type="ECO:0000256" key="9">
    <source>
        <dbReference type="RuleBase" id="RU365078"/>
    </source>
</evidence>
<evidence type="ECO:0000256" key="2">
    <source>
        <dbReference type="ARBA" id="ARBA00006039"/>
    </source>
</evidence>
<dbReference type="InterPro" id="IPR001698">
    <property type="entry name" value="CAPZB"/>
</dbReference>
<protein>
    <recommendedName>
        <fullName evidence="3 9">F-actin-capping protein subunit beta</fullName>
    </recommendedName>
</protein>
<reference evidence="10" key="1">
    <citation type="submission" date="2023-04" db="EMBL/GenBank/DDBJ databases">
        <title>Ambrosiozyma monospora NBRC 1965.</title>
        <authorList>
            <person name="Ichikawa N."/>
            <person name="Sato H."/>
            <person name="Tonouchi N."/>
        </authorList>
    </citation>
    <scope>NUCLEOTIDE SEQUENCE</scope>
    <source>
        <strain evidence="10">NBRC 1965</strain>
    </source>
</reference>
<proteinExistence type="inferred from homology"/>
<comment type="subunit">
    <text evidence="9">Heterodimer of an alpha and a beta subunit.</text>
</comment>
<dbReference type="Gene3D" id="1.20.58.570">
    <property type="match status" value="1"/>
</dbReference>
<evidence type="ECO:0000313" key="11">
    <source>
        <dbReference type="Proteomes" id="UP001165063"/>
    </source>
</evidence>
<comment type="subcellular location">
    <subcellularLocation>
        <location evidence="1 9">Cytoplasm</location>
        <location evidence="1 9">Cytoskeleton</location>
    </subcellularLocation>
</comment>
<evidence type="ECO:0000256" key="3">
    <source>
        <dbReference type="ARBA" id="ARBA00021859"/>
    </source>
</evidence>
<keyword evidence="11" id="KW-1185">Reference proteome</keyword>
<evidence type="ECO:0000313" key="10">
    <source>
        <dbReference type="EMBL" id="GMG37027.1"/>
    </source>
</evidence>
<dbReference type="AlphaFoldDB" id="A0A9W6YYS0"/>
<name>A0A9W6YYS0_AMBMO</name>
<sequence length="283" mass="32122">MQQSEEEILDSSLDLLRRLDPKHISKNLETICRIQPSIAEELLSSIDTPLQVSRCEKSGKSYLCCDYNRDGDSFRSPWSNSYYPSLGSEESDAPHPSEHLRELEKFANDSFDIYRDLYYEGGISSVYLWDTEDDDVGPDGQLGFAGVALLKKQVDSSSVNTQGSWDSIHVFEIEPSSNGKANYKVTSTVILDLENDEDNEMYLSGNLTRQTEKKVQFTDSASHVSNIGSIVEDTESKLRNLLQEVYFGKTKDILTDLRSIEPLNVKNQEKLMHKQLIENFQKV</sequence>
<evidence type="ECO:0000256" key="5">
    <source>
        <dbReference type="ARBA" id="ARBA00022490"/>
    </source>
</evidence>
<dbReference type="InterPro" id="IPR043175">
    <property type="entry name" value="CAPZB_N"/>
</dbReference>
<dbReference type="GO" id="GO:0000902">
    <property type="term" value="P:cell morphogenesis"/>
    <property type="evidence" value="ECO:0007669"/>
    <property type="project" value="TreeGrafter"/>
</dbReference>
<dbReference type="EMBL" id="BSXU01002385">
    <property type="protein sequence ID" value="GMG37027.1"/>
    <property type="molecule type" value="Genomic_DNA"/>
</dbReference>
<evidence type="ECO:0000256" key="6">
    <source>
        <dbReference type="ARBA" id="ARBA00023203"/>
    </source>
</evidence>
<dbReference type="GO" id="GO:0051016">
    <property type="term" value="P:barbed-end actin filament capping"/>
    <property type="evidence" value="ECO:0007669"/>
    <property type="project" value="UniProtKB-UniRule"/>
</dbReference>
<dbReference type="Proteomes" id="UP001165063">
    <property type="component" value="Unassembled WGS sequence"/>
</dbReference>
<dbReference type="GO" id="GO:0030479">
    <property type="term" value="C:actin cortical patch"/>
    <property type="evidence" value="ECO:0007669"/>
    <property type="project" value="TreeGrafter"/>
</dbReference>
<organism evidence="10 11">
    <name type="scientific">Ambrosiozyma monospora</name>
    <name type="common">Yeast</name>
    <name type="synonym">Endomycopsis monosporus</name>
    <dbReference type="NCBI Taxonomy" id="43982"/>
    <lineage>
        <taxon>Eukaryota</taxon>
        <taxon>Fungi</taxon>
        <taxon>Dikarya</taxon>
        <taxon>Ascomycota</taxon>
        <taxon>Saccharomycotina</taxon>
        <taxon>Pichiomycetes</taxon>
        <taxon>Pichiales</taxon>
        <taxon>Pichiaceae</taxon>
        <taxon>Ambrosiozyma</taxon>
    </lineage>
</organism>
<dbReference type="GO" id="GO:0008290">
    <property type="term" value="C:F-actin capping protein complex"/>
    <property type="evidence" value="ECO:0007669"/>
    <property type="project" value="UniProtKB-UniRule"/>
</dbReference>
<gene>
    <name evidence="10" type="ORF">Amon01_000474500</name>
</gene>
<dbReference type="PRINTS" id="PR00192">
    <property type="entry name" value="FACTINCAPB"/>
</dbReference>
<dbReference type="InterPro" id="IPR042276">
    <property type="entry name" value="CapZ_alpha/beta_2"/>
</dbReference>
<comment type="function">
    <text evidence="8 9">F-actin-capping proteins bind in a Ca(2+)-independent manner to the fast growing ends of actin filaments (barbed end) thereby blocking the exchange of subunits at these ends. Unlike other capping proteins (such as gelsolin and severin), these proteins do not sever actin filaments.</text>
</comment>
<keyword evidence="7 9" id="KW-0206">Cytoskeleton</keyword>
<dbReference type="GO" id="GO:0051015">
    <property type="term" value="F:actin filament binding"/>
    <property type="evidence" value="ECO:0007669"/>
    <property type="project" value="TreeGrafter"/>
</dbReference>
<dbReference type="PANTHER" id="PTHR10619:SF0">
    <property type="entry name" value="F-ACTIN-CAPPING PROTEIN SUBUNIT BETA ISOFORMS 1 AND 2"/>
    <property type="match status" value="1"/>
</dbReference>
<dbReference type="Gene3D" id="3.90.1150.210">
    <property type="entry name" value="F-actin capping protein, beta subunit"/>
    <property type="match status" value="1"/>
</dbReference>
<dbReference type="InterPro" id="IPR037282">
    <property type="entry name" value="CapZ_alpha/beta"/>
</dbReference>
<evidence type="ECO:0000256" key="4">
    <source>
        <dbReference type="ARBA" id="ARBA00022467"/>
    </source>
</evidence>
<evidence type="ECO:0000256" key="8">
    <source>
        <dbReference type="ARBA" id="ARBA00025389"/>
    </source>
</evidence>
<dbReference type="Pfam" id="PF01115">
    <property type="entry name" value="F_actin_cap_B"/>
    <property type="match status" value="1"/>
</dbReference>
<dbReference type="PROSITE" id="PS00231">
    <property type="entry name" value="F_ACTIN_CAPPING_BETA"/>
    <property type="match status" value="1"/>
</dbReference>
<dbReference type="GO" id="GO:0030036">
    <property type="term" value="P:actin cytoskeleton organization"/>
    <property type="evidence" value="ECO:0007669"/>
    <property type="project" value="InterPro"/>
</dbReference>
<accession>A0A9W6YYS0</accession>
<dbReference type="PANTHER" id="PTHR10619">
    <property type="entry name" value="F-ACTIN-CAPPING PROTEIN SUBUNIT BETA"/>
    <property type="match status" value="1"/>
</dbReference>
<dbReference type="SUPFAM" id="SSF90096">
    <property type="entry name" value="Subunits of heterodimeric actin filament capping protein Capz"/>
    <property type="match status" value="1"/>
</dbReference>
<comment type="similarity">
    <text evidence="2 9">Belongs to the F-actin-capping protein beta subunit family.</text>
</comment>
<evidence type="ECO:0000256" key="7">
    <source>
        <dbReference type="ARBA" id="ARBA00023212"/>
    </source>
</evidence>
<dbReference type="OrthoDB" id="9979678at2759"/>
<keyword evidence="6 9" id="KW-0009">Actin-binding</keyword>
<keyword evidence="5 9" id="KW-0963">Cytoplasm</keyword>